<feature type="chain" id="PRO_5011956614" description="ASST-domain-containing protein" evidence="3">
    <location>
        <begin position="25"/>
        <end position="657"/>
    </location>
</feature>
<feature type="region of interest" description="Disordered" evidence="1">
    <location>
        <begin position="625"/>
        <end position="657"/>
    </location>
</feature>
<dbReference type="VEuPathDB" id="FungiDB:ASPZODRAFT_60894"/>
<gene>
    <name evidence="4" type="ORF">ASPZODRAFT_60894</name>
</gene>
<sequence length="657" mass="72842">MLVSPVLVAFTTLCSLTTFTLVAADIPAYHESADYDRGLKGSWPHQYYRSAPEVGPVINYRQHDERCDDGQYTLIAPRGGGVTTAGPMILDQKGALVWTKPYGQTYNVNIYNFKGRDYLTFWTGNDGVVGHGDGVYYMLDSSYNVAYTIKAANGLPADLHEFQITPNGTAIFTIYDIIAADLSSVGGSADGWIWDGTFQEVDIETGELVFQWRASEHFNFTEAYRGREGNGDRREQAWDYFHINSIDKDDRGNYLISSRYFHVLAYIDGRTGAVIWKLGGKDNMFTDLSDGAATNISWQHHARFHKDGHAITVFDNGSRGQGAPMNPSRGLFIDIDHESLTAKVRHQYWNPLPISSQSQGSVQILDSGNVLVGYGFSAAWTEFTMDGEVLCDIHFGPTLGFSDGSIISYRVFKHAWVGDPNTNPAIALEGYEIYVSWNGATEVKTWVLQGSDIDDGDDDEEEEEEGDNFHFISAVAKDGFETTIPIPTDTTYTYLRALALNSTGHTIGTTVAMEWDSSGVQVLMGVVDDKAKEKARRRSMKAWVFFAVGFGSASLLAFCSWLIGFCVRRARAKKRARASAAAGGTAWQAADFDLNDLVVEDDDDDDMEHVGADFALLRKKDWVDGDDGEEADELGRQLQEDEEEGDESRVLLQKETV</sequence>
<dbReference type="Proteomes" id="UP000184188">
    <property type="component" value="Unassembled WGS sequence"/>
</dbReference>
<keyword evidence="3" id="KW-0732">Signal</keyword>
<keyword evidence="2" id="KW-0472">Membrane</keyword>
<accession>A0A1L9SPJ0</accession>
<dbReference type="STRING" id="1073090.A0A1L9SPJ0"/>
<keyword evidence="5" id="KW-1185">Reference proteome</keyword>
<dbReference type="PANTHER" id="PTHR35340:SF5">
    <property type="entry name" value="ASST-DOMAIN-CONTAINING PROTEIN"/>
    <property type="match status" value="1"/>
</dbReference>
<keyword evidence="2" id="KW-1133">Transmembrane helix</keyword>
<dbReference type="PANTHER" id="PTHR35340">
    <property type="entry name" value="PQQ ENZYME REPEAT PROTEIN-RELATED"/>
    <property type="match status" value="1"/>
</dbReference>
<dbReference type="EMBL" id="KV878338">
    <property type="protein sequence ID" value="OJJ49013.1"/>
    <property type="molecule type" value="Genomic_DNA"/>
</dbReference>
<proteinExistence type="predicted"/>
<dbReference type="OrthoDB" id="5427350at2759"/>
<dbReference type="AlphaFoldDB" id="A0A1L9SPJ0"/>
<dbReference type="InterPro" id="IPR053143">
    <property type="entry name" value="Arylsulfate_ST"/>
</dbReference>
<evidence type="ECO:0008006" key="6">
    <source>
        <dbReference type="Google" id="ProtNLM"/>
    </source>
</evidence>
<reference evidence="5" key="1">
    <citation type="journal article" date="2017" name="Genome Biol.">
        <title>Comparative genomics reveals high biological diversity and specific adaptations in the industrially and medically important fungal genus Aspergillus.</title>
        <authorList>
            <person name="de Vries R.P."/>
            <person name="Riley R."/>
            <person name="Wiebenga A."/>
            <person name="Aguilar-Osorio G."/>
            <person name="Amillis S."/>
            <person name="Uchima C.A."/>
            <person name="Anderluh G."/>
            <person name="Asadollahi M."/>
            <person name="Askin M."/>
            <person name="Barry K."/>
            <person name="Battaglia E."/>
            <person name="Bayram O."/>
            <person name="Benocci T."/>
            <person name="Braus-Stromeyer S.A."/>
            <person name="Caldana C."/>
            <person name="Canovas D."/>
            <person name="Cerqueira G.C."/>
            <person name="Chen F."/>
            <person name="Chen W."/>
            <person name="Choi C."/>
            <person name="Clum A."/>
            <person name="Dos Santos R.A."/>
            <person name="Damasio A.R."/>
            <person name="Diallinas G."/>
            <person name="Emri T."/>
            <person name="Fekete E."/>
            <person name="Flipphi M."/>
            <person name="Freyberg S."/>
            <person name="Gallo A."/>
            <person name="Gournas C."/>
            <person name="Habgood R."/>
            <person name="Hainaut M."/>
            <person name="Harispe M.L."/>
            <person name="Henrissat B."/>
            <person name="Hilden K.S."/>
            <person name="Hope R."/>
            <person name="Hossain A."/>
            <person name="Karabika E."/>
            <person name="Karaffa L."/>
            <person name="Karanyi Z."/>
            <person name="Krasevec N."/>
            <person name="Kuo A."/>
            <person name="Kusch H."/>
            <person name="LaButti K."/>
            <person name="Lagendijk E.L."/>
            <person name="Lapidus A."/>
            <person name="Levasseur A."/>
            <person name="Lindquist E."/>
            <person name="Lipzen A."/>
            <person name="Logrieco A.F."/>
            <person name="MacCabe A."/>
            <person name="Maekelae M.R."/>
            <person name="Malavazi I."/>
            <person name="Melin P."/>
            <person name="Meyer V."/>
            <person name="Mielnichuk N."/>
            <person name="Miskei M."/>
            <person name="Molnar A.P."/>
            <person name="Mule G."/>
            <person name="Ngan C.Y."/>
            <person name="Orejas M."/>
            <person name="Orosz E."/>
            <person name="Ouedraogo J.P."/>
            <person name="Overkamp K.M."/>
            <person name="Park H.-S."/>
            <person name="Perrone G."/>
            <person name="Piumi F."/>
            <person name="Punt P.J."/>
            <person name="Ram A.F."/>
            <person name="Ramon A."/>
            <person name="Rauscher S."/>
            <person name="Record E."/>
            <person name="Riano-Pachon D.M."/>
            <person name="Robert V."/>
            <person name="Roehrig J."/>
            <person name="Ruller R."/>
            <person name="Salamov A."/>
            <person name="Salih N.S."/>
            <person name="Samson R.A."/>
            <person name="Sandor E."/>
            <person name="Sanguinetti M."/>
            <person name="Schuetze T."/>
            <person name="Sepcic K."/>
            <person name="Shelest E."/>
            <person name="Sherlock G."/>
            <person name="Sophianopoulou V."/>
            <person name="Squina F.M."/>
            <person name="Sun H."/>
            <person name="Susca A."/>
            <person name="Todd R.B."/>
            <person name="Tsang A."/>
            <person name="Unkles S.E."/>
            <person name="van de Wiele N."/>
            <person name="van Rossen-Uffink D."/>
            <person name="Oliveira J.V."/>
            <person name="Vesth T.C."/>
            <person name="Visser J."/>
            <person name="Yu J.-H."/>
            <person name="Zhou M."/>
            <person name="Andersen M.R."/>
            <person name="Archer D.B."/>
            <person name="Baker S.E."/>
            <person name="Benoit I."/>
            <person name="Brakhage A.A."/>
            <person name="Braus G.H."/>
            <person name="Fischer R."/>
            <person name="Frisvad J.C."/>
            <person name="Goldman G.H."/>
            <person name="Houbraken J."/>
            <person name="Oakley B."/>
            <person name="Pocsi I."/>
            <person name="Scazzocchio C."/>
            <person name="Seiboth B."/>
            <person name="vanKuyk P.A."/>
            <person name="Wortman J."/>
            <person name="Dyer P.S."/>
            <person name="Grigoriev I.V."/>
        </authorList>
    </citation>
    <scope>NUCLEOTIDE SEQUENCE [LARGE SCALE GENOMIC DNA]</scope>
    <source>
        <strain evidence="5">CBS 506.65</strain>
    </source>
</reference>
<dbReference type="InterPro" id="IPR039535">
    <property type="entry name" value="ASST-like"/>
</dbReference>
<feature type="signal peptide" evidence="3">
    <location>
        <begin position="1"/>
        <end position="24"/>
    </location>
</feature>
<feature type="transmembrane region" description="Helical" evidence="2">
    <location>
        <begin position="542"/>
        <end position="567"/>
    </location>
</feature>
<evidence type="ECO:0000256" key="3">
    <source>
        <dbReference type="SAM" id="SignalP"/>
    </source>
</evidence>
<protein>
    <recommendedName>
        <fullName evidence="6">ASST-domain-containing protein</fullName>
    </recommendedName>
</protein>
<evidence type="ECO:0000313" key="5">
    <source>
        <dbReference type="Proteomes" id="UP000184188"/>
    </source>
</evidence>
<dbReference type="Pfam" id="PF14269">
    <property type="entry name" value="Arylsulfotran_2"/>
    <property type="match status" value="1"/>
</dbReference>
<keyword evidence="2" id="KW-0812">Transmembrane</keyword>
<organism evidence="4 5">
    <name type="scientific">Penicilliopsis zonata CBS 506.65</name>
    <dbReference type="NCBI Taxonomy" id="1073090"/>
    <lineage>
        <taxon>Eukaryota</taxon>
        <taxon>Fungi</taxon>
        <taxon>Dikarya</taxon>
        <taxon>Ascomycota</taxon>
        <taxon>Pezizomycotina</taxon>
        <taxon>Eurotiomycetes</taxon>
        <taxon>Eurotiomycetidae</taxon>
        <taxon>Eurotiales</taxon>
        <taxon>Aspergillaceae</taxon>
        <taxon>Penicilliopsis</taxon>
    </lineage>
</organism>
<dbReference type="GeneID" id="34615416"/>
<evidence type="ECO:0000256" key="1">
    <source>
        <dbReference type="SAM" id="MobiDB-lite"/>
    </source>
</evidence>
<evidence type="ECO:0000256" key="2">
    <source>
        <dbReference type="SAM" id="Phobius"/>
    </source>
</evidence>
<dbReference type="RefSeq" id="XP_022583523.1">
    <property type="nucleotide sequence ID" value="XM_022728952.1"/>
</dbReference>
<name>A0A1L9SPJ0_9EURO</name>
<evidence type="ECO:0000313" key="4">
    <source>
        <dbReference type="EMBL" id="OJJ49013.1"/>
    </source>
</evidence>